<proteinExistence type="predicted"/>
<comment type="caution">
    <text evidence="1">The sequence shown here is derived from an EMBL/GenBank/DDBJ whole genome shotgun (WGS) entry which is preliminary data.</text>
</comment>
<evidence type="ECO:0000313" key="2">
    <source>
        <dbReference type="Proteomes" id="UP001157017"/>
    </source>
</evidence>
<dbReference type="EMBL" id="BSUZ01000001">
    <property type="protein sequence ID" value="GMA86183.1"/>
    <property type="molecule type" value="Genomic_DNA"/>
</dbReference>
<dbReference type="Proteomes" id="UP001157017">
    <property type="component" value="Unassembled WGS sequence"/>
</dbReference>
<sequence length="68" mass="6820">MTGTSPTTLRARVWRAGATEPTTWAVSGTDATAGLQAAGGVGVLTYLSSATTNAPVTLSVDDLRVTAP</sequence>
<name>A0ABQ6JDC2_9ACTN</name>
<organism evidence="1 2">
    <name type="scientific">Angustibacter aerolatus</name>
    <dbReference type="NCBI Taxonomy" id="1162965"/>
    <lineage>
        <taxon>Bacteria</taxon>
        <taxon>Bacillati</taxon>
        <taxon>Actinomycetota</taxon>
        <taxon>Actinomycetes</taxon>
        <taxon>Kineosporiales</taxon>
        <taxon>Kineosporiaceae</taxon>
    </lineage>
</organism>
<keyword evidence="2" id="KW-1185">Reference proteome</keyword>
<gene>
    <name evidence="1" type="ORF">GCM10025868_14330</name>
</gene>
<reference evidence="2" key="1">
    <citation type="journal article" date="2019" name="Int. J. Syst. Evol. Microbiol.">
        <title>The Global Catalogue of Microorganisms (GCM) 10K type strain sequencing project: providing services to taxonomists for standard genome sequencing and annotation.</title>
        <authorList>
            <consortium name="The Broad Institute Genomics Platform"/>
            <consortium name="The Broad Institute Genome Sequencing Center for Infectious Disease"/>
            <person name="Wu L."/>
            <person name="Ma J."/>
        </authorList>
    </citation>
    <scope>NUCLEOTIDE SEQUENCE [LARGE SCALE GENOMIC DNA]</scope>
    <source>
        <strain evidence="2">NBRC 108730</strain>
    </source>
</reference>
<evidence type="ECO:0000313" key="1">
    <source>
        <dbReference type="EMBL" id="GMA86183.1"/>
    </source>
</evidence>
<protein>
    <submittedName>
        <fullName evidence="1">Uncharacterized protein</fullName>
    </submittedName>
</protein>
<accession>A0ABQ6JDC2</accession>